<keyword evidence="4 8" id="KW-0378">Hydrolase</keyword>
<dbReference type="GO" id="GO:0110032">
    <property type="term" value="P:positive regulation of G2/MI transition of meiotic cell cycle"/>
    <property type="evidence" value="ECO:0007669"/>
    <property type="project" value="TreeGrafter"/>
</dbReference>
<dbReference type="SUPFAM" id="SSF52821">
    <property type="entry name" value="Rhodanese/Cell cycle control phosphatase"/>
    <property type="match status" value="1"/>
</dbReference>
<dbReference type="GO" id="GO:0051301">
    <property type="term" value="P:cell division"/>
    <property type="evidence" value="ECO:0007669"/>
    <property type="project" value="UniProtKB-UniRule"/>
</dbReference>
<feature type="region of interest" description="Disordered" evidence="9">
    <location>
        <begin position="32"/>
        <end position="102"/>
    </location>
</feature>
<sequence>MFVPSFPGAEILRKGSAPSVRTKICIRLLGEGGKSSSVTPLSRDQEIDAPRSSRKRRSRDSPRSRNLDRFCASLSPRKQSGVPPRFLHSAPSKKMGSENWNSSDARLRPRCILSELDPNTFIDSGEEVVEKDPLPSAVITRAEVEQLLQEPQATTVTSTKVPFLVDEECCSRDSGFDSQESLSCSASTISTGTLKFRTPTSRPPRVGKRLSDASPSSSWKASLSPSSPEKTDVVSSPPADSDGFDFDPETMDDDTNLPGISGLDALLCAPVDTGFHRDTPCRRPLLPAINEEAENEQLMPSPPMVSTTTQRVSSTSDQDCSLFRRSLFRRCISYSEGTTPTVGACRAISSLKLSSPSPLSSSTKRALFAASSTTYCQQQTSFAHSKRKSREDDLTSGFSSTRDSRGPSKRPRLALSSTSVLHIATSNVRTASCPPSSPQTHPAMLRPSLTRSLSLACASRIEEAMEKAHVESGSFSKPIGDCSGAHSLPLVEDGKHADLSTISAETLAALVRGEFVENVNSFSIIDCRYPYEFQGGHVRGAVNVYDRDELLHQFLPPHPIPASEVDDISGRRKKDILIFHCEFSSERGPSLCRFLRKSDRQLNAEHYPALYHPEMYLLHGGYKAFFESFPELCEPRAYCRMHDPKHATDMRHFRAKSKSSSALLTGSVMRTGYCKKRGSKL</sequence>
<proteinExistence type="inferred from homology"/>
<evidence type="ECO:0000256" key="4">
    <source>
        <dbReference type="ARBA" id="ARBA00022801"/>
    </source>
</evidence>
<dbReference type="GO" id="GO:0010971">
    <property type="term" value="P:positive regulation of G2/M transition of mitotic cell cycle"/>
    <property type="evidence" value="ECO:0007669"/>
    <property type="project" value="TreeGrafter"/>
</dbReference>
<accession>A0A7R8WF05</accession>
<dbReference type="FunFam" id="3.40.250.10:FF:000021">
    <property type="entry name" value="M-phase inducer phosphatase cdc-25.2"/>
    <property type="match status" value="1"/>
</dbReference>
<evidence type="ECO:0000256" key="3">
    <source>
        <dbReference type="ARBA" id="ARBA00022776"/>
    </source>
</evidence>
<comment type="similarity">
    <text evidence="1 8">Belongs to the MPI phosphatase family.</text>
</comment>
<feature type="region of interest" description="Disordered" evidence="9">
    <location>
        <begin position="194"/>
        <end position="256"/>
    </location>
</feature>
<dbReference type="GO" id="GO:0005737">
    <property type="term" value="C:cytoplasm"/>
    <property type="evidence" value="ECO:0007669"/>
    <property type="project" value="TreeGrafter"/>
</dbReference>
<keyword evidence="6 8" id="KW-0131">Cell cycle</keyword>
<evidence type="ECO:0000256" key="6">
    <source>
        <dbReference type="ARBA" id="ARBA00023306"/>
    </source>
</evidence>
<dbReference type="GO" id="GO:0004725">
    <property type="term" value="F:protein tyrosine phosphatase activity"/>
    <property type="evidence" value="ECO:0007669"/>
    <property type="project" value="UniProtKB-UniRule"/>
</dbReference>
<dbReference type="CDD" id="cd01530">
    <property type="entry name" value="Cdc25"/>
    <property type="match status" value="1"/>
</dbReference>
<evidence type="ECO:0000256" key="8">
    <source>
        <dbReference type="RuleBase" id="RU368028"/>
    </source>
</evidence>
<evidence type="ECO:0000313" key="10">
    <source>
        <dbReference type="EMBL" id="CAD7228137.1"/>
    </source>
</evidence>
<comment type="catalytic activity">
    <reaction evidence="7 8">
        <text>O-phospho-L-tyrosyl-[protein] + H2O = L-tyrosyl-[protein] + phosphate</text>
        <dbReference type="Rhea" id="RHEA:10684"/>
        <dbReference type="Rhea" id="RHEA-COMP:10136"/>
        <dbReference type="Rhea" id="RHEA-COMP:20101"/>
        <dbReference type="ChEBI" id="CHEBI:15377"/>
        <dbReference type="ChEBI" id="CHEBI:43474"/>
        <dbReference type="ChEBI" id="CHEBI:46858"/>
        <dbReference type="ChEBI" id="CHEBI:61978"/>
        <dbReference type="EC" id="3.1.3.48"/>
    </reaction>
</comment>
<protein>
    <recommendedName>
        <fullName evidence="8">M-phase inducer phosphatase</fullName>
        <ecNumber evidence="8">3.1.3.48</ecNumber>
    </recommendedName>
</protein>
<dbReference type="OrthoDB" id="26523at2759"/>
<keyword evidence="5 8" id="KW-0904">Protein phosphatase</keyword>
<evidence type="ECO:0000256" key="5">
    <source>
        <dbReference type="ARBA" id="ARBA00022912"/>
    </source>
</evidence>
<keyword evidence="2 8" id="KW-0132">Cell division</keyword>
<organism evidence="10">
    <name type="scientific">Cyprideis torosa</name>
    <dbReference type="NCBI Taxonomy" id="163714"/>
    <lineage>
        <taxon>Eukaryota</taxon>
        <taxon>Metazoa</taxon>
        <taxon>Ecdysozoa</taxon>
        <taxon>Arthropoda</taxon>
        <taxon>Crustacea</taxon>
        <taxon>Oligostraca</taxon>
        <taxon>Ostracoda</taxon>
        <taxon>Podocopa</taxon>
        <taxon>Podocopida</taxon>
        <taxon>Cytherocopina</taxon>
        <taxon>Cytheroidea</taxon>
        <taxon>Cytherideidae</taxon>
        <taxon>Cyprideis</taxon>
    </lineage>
</organism>
<evidence type="ECO:0000256" key="1">
    <source>
        <dbReference type="ARBA" id="ARBA00011065"/>
    </source>
</evidence>
<gene>
    <name evidence="10" type="ORF">CTOB1V02_LOCUS6026</name>
</gene>
<dbReference type="InterPro" id="IPR036873">
    <property type="entry name" value="Rhodanese-like_dom_sf"/>
</dbReference>
<dbReference type="InterPro" id="IPR001763">
    <property type="entry name" value="Rhodanese-like_dom"/>
</dbReference>
<dbReference type="PROSITE" id="PS50206">
    <property type="entry name" value="RHODANESE_3"/>
    <property type="match status" value="1"/>
</dbReference>
<feature type="compositionally biased region" description="Basic and acidic residues" evidence="9">
    <location>
        <begin position="59"/>
        <end position="68"/>
    </location>
</feature>
<feature type="compositionally biased region" description="Low complexity" evidence="9">
    <location>
        <begin position="212"/>
        <end position="228"/>
    </location>
</feature>
<dbReference type="InterPro" id="IPR000751">
    <property type="entry name" value="MPI_Phosphatase"/>
</dbReference>
<comment type="function">
    <text evidence="8">Tyrosine protein phosphatase which functions as a dosage-dependent inducer of mitotic progression.</text>
</comment>
<dbReference type="SMART" id="SM00450">
    <property type="entry name" value="RHOD"/>
    <property type="match status" value="1"/>
</dbReference>
<evidence type="ECO:0000256" key="9">
    <source>
        <dbReference type="SAM" id="MobiDB-lite"/>
    </source>
</evidence>
<dbReference type="PANTHER" id="PTHR10828:SF17">
    <property type="entry name" value="PROTEIN-TYROSINE-PHOSPHATASE"/>
    <property type="match status" value="1"/>
</dbReference>
<dbReference type="Gene3D" id="3.40.250.10">
    <property type="entry name" value="Rhodanese-like domain"/>
    <property type="match status" value="1"/>
</dbReference>
<evidence type="ECO:0000256" key="7">
    <source>
        <dbReference type="ARBA" id="ARBA00051722"/>
    </source>
</evidence>
<dbReference type="EC" id="3.1.3.48" evidence="8"/>
<dbReference type="AlphaFoldDB" id="A0A7R8WF05"/>
<dbReference type="GO" id="GO:0000086">
    <property type="term" value="P:G2/M transition of mitotic cell cycle"/>
    <property type="evidence" value="ECO:0007669"/>
    <property type="project" value="TreeGrafter"/>
</dbReference>
<dbReference type="EMBL" id="OB661398">
    <property type="protein sequence ID" value="CAD7228137.1"/>
    <property type="molecule type" value="Genomic_DNA"/>
</dbReference>
<name>A0A7R8WF05_9CRUS</name>
<dbReference type="Pfam" id="PF00581">
    <property type="entry name" value="Rhodanese"/>
    <property type="match status" value="1"/>
</dbReference>
<reference evidence="10" key="1">
    <citation type="submission" date="2020-11" db="EMBL/GenBank/DDBJ databases">
        <authorList>
            <person name="Tran Van P."/>
        </authorList>
    </citation>
    <scope>NUCLEOTIDE SEQUENCE</scope>
</reference>
<feature type="region of interest" description="Disordered" evidence="9">
    <location>
        <begin position="380"/>
        <end position="416"/>
    </location>
</feature>
<dbReference type="GO" id="GO:0005634">
    <property type="term" value="C:nucleus"/>
    <property type="evidence" value="ECO:0007669"/>
    <property type="project" value="TreeGrafter"/>
</dbReference>
<dbReference type="PANTHER" id="PTHR10828">
    <property type="entry name" value="M-PHASE INDUCER PHOSPHATASE DUAL SPECIFICITY PHOSPHATASE CDC25"/>
    <property type="match status" value="1"/>
</dbReference>
<evidence type="ECO:0000256" key="2">
    <source>
        <dbReference type="ARBA" id="ARBA00022618"/>
    </source>
</evidence>
<feature type="compositionally biased region" description="Acidic residues" evidence="9">
    <location>
        <begin position="242"/>
        <end position="255"/>
    </location>
</feature>
<dbReference type="PRINTS" id="PR00716">
    <property type="entry name" value="MPIPHPHTASE"/>
</dbReference>
<keyword evidence="3 8" id="KW-0498">Mitosis</keyword>